<evidence type="ECO:0000256" key="2">
    <source>
        <dbReference type="ARBA" id="ARBA00023125"/>
    </source>
</evidence>
<dbReference type="PANTHER" id="PTHR43280:SF34">
    <property type="entry name" value="ARAC-FAMILY TRANSCRIPTIONAL REGULATOR"/>
    <property type="match status" value="1"/>
</dbReference>
<sequence>MRPETIAFSDGLPVKIFARCLEQYPYHWHNTLEIVQVLKGSVNITLGDDNLLLRENDIAVVNMNELHRITQSQDNEILFIQIDADFYRSLLTDGRYLFIYCCSVYHEAESPEKYKGLKEYIARLVWAFHENARGEHRKNIENILTSMLGYITYNFDFLRWGYGTKEFNEKLVERLLQMAGRASGDHEVNPELKALAAELDISFYHLSHDIKEKFGQTFMKLLHYSQCEYAAKLLLSTGRQILDIAMECGFSDPKYLNKHFKHFFKHSPSEFRTMYRADDKTLASQAQYRDLLLSHYKELLHHSNS</sequence>
<accession>A0A4Y7RDK8</accession>
<dbReference type="Proteomes" id="UP000298324">
    <property type="component" value="Unassembled WGS sequence"/>
</dbReference>
<evidence type="ECO:0000256" key="3">
    <source>
        <dbReference type="ARBA" id="ARBA00023163"/>
    </source>
</evidence>
<dbReference type="InterPro" id="IPR011051">
    <property type="entry name" value="RmlC_Cupin_sf"/>
</dbReference>
<dbReference type="PROSITE" id="PS01124">
    <property type="entry name" value="HTH_ARAC_FAMILY_2"/>
    <property type="match status" value="1"/>
</dbReference>
<dbReference type="GO" id="GO:0043565">
    <property type="term" value="F:sequence-specific DNA binding"/>
    <property type="evidence" value="ECO:0007669"/>
    <property type="project" value="InterPro"/>
</dbReference>
<keyword evidence="3" id="KW-0804">Transcription</keyword>
<dbReference type="SUPFAM" id="SSF46689">
    <property type="entry name" value="Homeodomain-like"/>
    <property type="match status" value="1"/>
</dbReference>
<dbReference type="AlphaFoldDB" id="A0A4Y7RDK8"/>
<dbReference type="Gene3D" id="2.60.120.10">
    <property type="entry name" value="Jelly Rolls"/>
    <property type="match status" value="1"/>
</dbReference>
<dbReference type="Gene3D" id="1.10.10.60">
    <property type="entry name" value="Homeodomain-like"/>
    <property type="match status" value="1"/>
</dbReference>
<dbReference type="Pfam" id="PF02311">
    <property type="entry name" value="AraC_binding"/>
    <property type="match status" value="1"/>
</dbReference>
<protein>
    <submittedName>
        <fullName evidence="5">DNA-binding transcriptional regulator AraC</fullName>
    </submittedName>
</protein>
<dbReference type="GO" id="GO:0003700">
    <property type="term" value="F:DNA-binding transcription factor activity"/>
    <property type="evidence" value="ECO:0007669"/>
    <property type="project" value="InterPro"/>
</dbReference>
<dbReference type="PANTHER" id="PTHR43280">
    <property type="entry name" value="ARAC-FAMILY TRANSCRIPTIONAL REGULATOR"/>
    <property type="match status" value="1"/>
</dbReference>
<evidence type="ECO:0000259" key="4">
    <source>
        <dbReference type="PROSITE" id="PS01124"/>
    </source>
</evidence>
<dbReference type="SMART" id="SM00342">
    <property type="entry name" value="HTH_ARAC"/>
    <property type="match status" value="1"/>
</dbReference>
<dbReference type="CDD" id="cd02208">
    <property type="entry name" value="cupin_RmlC-like"/>
    <property type="match status" value="1"/>
</dbReference>
<dbReference type="InterPro" id="IPR014710">
    <property type="entry name" value="RmlC-like_jellyroll"/>
</dbReference>
<keyword evidence="2 5" id="KW-0238">DNA-binding</keyword>
<organism evidence="5 6">
    <name type="scientific">Pelotomaculum schinkii</name>
    <dbReference type="NCBI Taxonomy" id="78350"/>
    <lineage>
        <taxon>Bacteria</taxon>
        <taxon>Bacillati</taxon>
        <taxon>Bacillota</taxon>
        <taxon>Clostridia</taxon>
        <taxon>Eubacteriales</taxon>
        <taxon>Desulfotomaculaceae</taxon>
        <taxon>Pelotomaculum</taxon>
    </lineage>
</organism>
<dbReference type="RefSeq" id="WP_190239085.1">
    <property type="nucleotide sequence ID" value="NZ_QFGA01000001.1"/>
</dbReference>
<keyword evidence="1" id="KW-0805">Transcription regulation</keyword>
<evidence type="ECO:0000256" key="1">
    <source>
        <dbReference type="ARBA" id="ARBA00023015"/>
    </source>
</evidence>
<comment type="caution">
    <text evidence="5">The sequence shown here is derived from an EMBL/GenBank/DDBJ whole genome shotgun (WGS) entry which is preliminary data.</text>
</comment>
<dbReference type="SUPFAM" id="SSF51182">
    <property type="entry name" value="RmlC-like cupins"/>
    <property type="match status" value="1"/>
</dbReference>
<gene>
    <name evidence="5" type="ORF">Psch_00640</name>
</gene>
<dbReference type="Pfam" id="PF12833">
    <property type="entry name" value="HTH_18"/>
    <property type="match status" value="1"/>
</dbReference>
<evidence type="ECO:0000313" key="5">
    <source>
        <dbReference type="EMBL" id="TEB07098.1"/>
    </source>
</evidence>
<feature type="domain" description="HTH araC/xylS-type" evidence="4">
    <location>
        <begin position="169"/>
        <end position="274"/>
    </location>
</feature>
<evidence type="ECO:0000313" key="6">
    <source>
        <dbReference type="Proteomes" id="UP000298324"/>
    </source>
</evidence>
<dbReference type="InterPro" id="IPR018060">
    <property type="entry name" value="HTH_AraC"/>
</dbReference>
<keyword evidence="6" id="KW-1185">Reference proteome</keyword>
<reference evidence="5 6" key="1">
    <citation type="journal article" date="2018" name="Environ. Microbiol.">
        <title>Novel energy conservation strategies and behaviour of Pelotomaculum schinkii driving syntrophic propionate catabolism.</title>
        <authorList>
            <person name="Hidalgo-Ahumada C.A.P."/>
            <person name="Nobu M.K."/>
            <person name="Narihiro T."/>
            <person name="Tamaki H."/>
            <person name="Liu W.T."/>
            <person name="Kamagata Y."/>
            <person name="Stams A.J.M."/>
            <person name="Imachi H."/>
            <person name="Sousa D.Z."/>
        </authorList>
    </citation>
    <scope>NUCLEOTIDE SEQUENCE [LARGE SCALE GENOMIC DNA]</scope>
    <source>
        <strain evidence="5 6">HH</strain>
    </source>
</reference>
<dbReference type="InterPro" id="IPR009057">
    <property type="entry name" value="Homeodomain-like_sf"/>
</dbReference>
<dbReference type="InterPro" id="IPR003313">
    <property type="entry name" value="AraC-bd"/>
</dbReference>
<dbReference type="EMBL" id="QFGA01000001">
    <property type="protein sequence ID" value="TEB07098.1"/>
    <property type="molecule type" value="Genomic_DNA"/>
</dbReference>
<name>A0A4Y7RDK8_9FIRM</name>
<proteinExistence type="predicted"/>